<evidence type="ECO:0000259" key="2">
    <source>
        <dbReference type="Pfam" id="PF00144"/>
    </source>
</evidence>
<feature type="domain" description="D-aminopeptidase" evidence="3">
    <location>
        <begin position="358"/>
        <end position="546"/>
    </location>
</feature>
<dbReference type="EC" id="3.4.11.19" evidence="4"/>
<protein>
    <submittedName>
        <fullName evidence="4">D-aminopeptidase</fullName>
        <ecNumber evidence="4">3.4.11.19</ecNumber>
    </submittedName>
</protein>
<dbReference type="InterPro" id="IPR001466">
    <property type="entry name" value="Beta-lactam-related"/>
</dbReference>
<dbReference type="PANTHER" id="PTHR46825">
    <property type="entry name" value="D-ALANYL-D-ALANINE-CARBOXYPEPTIDASE/ENDOPEPTIDASE AMPH"/>
    <property type="match status" value="1"/>
</dbReference>
<dbReference type="GO" id="GO:0004177">
    <property type="term" value="F:aminopeptidase activity"/>
    <property type="evidence" value="ECO:0007669"/>
    <property type="project" value="UniProtKB-KW"/>
</dbReference>
<dbReference type="PANTHER" id="PTHR46825:SF9">
    <property type="entry name" value="BETA-LACTAMASE-RELATED DOMAIN-CONTAINING PROTEIN"/>
    <property type="match status" value="1"/>
</dbReference>
<dbReference type="Proteomes" id="UP001165633">
    <property type="component" value="Unassembled WGS sequence"/>
</dbReference>
<keyword evidence="4" id="KW-0378">Hydrolase</keyword>
<dbReference type="InterPro" id="IPR012338">
    <property type="entry name" value="Beta-lactam/transpept-like"/>
</dbReference>
<dbReference type="Pfam" id="PF00144">
    <property type="entry name" value="Beta-lactamase"/>
    <property type="match status" value="1"/>
</dbReference>
<dbReference type="SUPFAM" id="SSF56601">
    <property type="entry name" value="beta-lactamase/transpeptidase-like"/>
    <property type="match status" value="1"/>
</dbReference>
<dbReference type="InterPro" id="IPR027279">
    <property type="entry name" value="D_amino_pept/lipop_sf"/>
</dbReference>
<gene>
    <name evidence="4" type="ORF">NQF87_06190</name>
</gene>
<evidence type="ECO:0000256" key="1">
    <source>
        <dbReference type="ARBA" id="ARBA00022438"/>
    </source>
</evidence>
<evidence type="ECO:0000313" key="5">
    <source>
        <dbReference type="Proteomes" id="UP001165633"/>
    </source>
</evidence>
<keyword evidence="1 4" id="KW-0031">Aminopeptidase</keyword>
<reference evidence="4" key="1">
    <citation type="submission" date="2022-07" db="EMBL/GenBank/DDBJ databases">
        <title>Bombella genomes.</title>
        <authorList>
            <person name="Harer L."/>
            <person name="Styblova S."/>
            <person name="Ehrmann M."/>
        </authorList>
    </citation>
    <scope>NUCLEOTIDE SEQUENCE</scope>
    <source>
        <strain evidence="4">TMW 2.2559</strain>
    </source>
</reference>
<dbReference type="NCBIfam" id="NF009622">
    <property type="entry name" value="PRK13128.1"/>
    <property type="match status" value="1"/>
</dbReference>
<dbReference type="SUPFAM" id="SSF50886">
    <property type="entry name" value="D-aminopeptidase, middle and C-terminal domains"/>
    <property type="match status" value="2"/>
</dbReference>
<evidence type="ECO:0000259" key="3">
    <source>
        <dbReference type="Pfam" id="PF07930"/>
    </source>
</evidence>
<dbReference type="InterPro" id="IPR012856">
    <property type="entry name" value="DAP_B_dom"/>
</dbReference>
<accession>A0ABT3WCY8</accession>
<dbReference type="Gene3D" id="2.40.128.50">
    <property type="match status" value="2"/>
</dbReference>
<keyword evidence="5" id="KW-1185">Reference proteome</keyword>
<feature type="domain" description="Beta-lactamase-related" evidence="2">
    <location>
        <begin position="21"/>
        <end position="329"/>
    </location>
</feature>
<comment type="caution">
    <text evidence="4">The sequence shown here is derived from an EMBL/GenBank/DDBJ whole genome shotgun (WGS) entry which is preliminary data.</text>
</comment>
<organism evidence="4 5">
    <name type="scientific">Bombella dulcis</name>
    <dbReference type="NCBI Taxonomy" id="2967339"/>
    <lineage>
        <taxon>Bacteria</taxon>
        <taxon>Pseudomonadati</taxon>
        <taxon>Pseudomonadota</taxon>
        <taxon>Alphaproteobacteria</taxon>
        <taxon>Acetobacterales</taxon>
        <taxon>Acetobacteraceae</taxon>
        <taxon>Bombella</taxon>
    </lineage>
</organism>
<dbReference type="RefSeq" id="WP_266127539.1">
    <property type="nucleotide sequence ID" value="NZ_JANIDV010000003.1"/>
</dbReference>
<dbReference type="Gene3D" id="3.40.710.10">
    <property type="entry name" value="DD-peptidase/beta-lactamase superfamily"/>
    <property type="match status" value="1"/>
</dbReference>
<proteinExistence type="predicted"/>
<evidence type="ECO:0000313" key="4">
    <source>
        <dbReference type="EMBL" id="MCX5616563.1"/>
    </source>
</evidence>
<keyword evidence="1 4" id="KW-0645">Protease</keyword>
<sequence length="548" mass="60835">MHAQRSALPRTERIQTEMQAIAERYPGPGGAVAVLHEGRVIARHCWGYASLERRLPFTSSSLFRICSITKQFTCATMLDRYEDPEILAPHVRKRLPHLRSDPPTVTQLAHNQSGLRDYWAVAMLHGAAIEGMFSPADSDHVIAGTRSLQFLPGTSYSYVNQNFRLISEAMEDESGLSFAELLQQHIFDRVGMKRAILAAETSALPDGTTGYEGTQEGGYWPARNHIYWTGDAGMAASLDDMIAWEQFIDQQRDDPNGLYNRLSRPVQFDNGHKAPYGFGLQHGKIAGHDITAHGGALRGWRSNRLHCTALRLSVIVLFNHMSPAQQAAASLFRAFLGEEEKPAVRATSSSSSSDRTPHALEGLWLDEETGLSARITAAGAGKLQLRYLMLPETLDIITPQLAEAGNVRVRYIQGEHMQGHAQGASGPHLIMGRPGENRHVLLRPYPDTPQTDPAELAGDYGCEELDGSRFTITRQGGLLHGGFSGLLGTGRMERLTHLGPDLWTFPCPRALDHTPPGDWTLHFQRRNGRIHQVRISCWLARNLVYHRL</sequence>
<dbReference type="InterPro" id="IPR050491">
    <property type="entry name" value="AmpC-like"/>
</dbReference>
<name>A0ABT3WCY8_9PROT</name>
<dbReference type="EMBL" id="JANIDV010000003">
    <property type="protein sequence ID" value="MCX5616563.1"/>
    <property type="molecule type" value="Genomic_DNA"/>
</dbReference>
<dbReference type="Pfam" id="PF07930">
    <property type="entry name" value="DAP_B"/>
    <property type="match status" value="1"/>
</dbReference>